<dbReference type="Proteomes" id="UP000253742">
    <property type="component" value="Unassembled WGS sequence"/>
</dbReference>
<name>A0A369UXB3_9ACTN</name>
<dbReference type="PROSITE" id="PS51318">
    <property type="entry name" value="TAT"/>
    <property type="match status" value="1"/>
</dbReference>
<dbReference type="EMBL" id="QQBH01000030">
    <property type="protein sequence ID" value="RDD85107.1"/>
    <property type="molecule type" value="Genomic_DNA"/>
</dbReference>
<sequence>MKPWMRKFVGLIGATAAAATIPVVAAPSAHADSAYRCNYPEVCFYADPNVQSAIVARFQVVTSSWQYLQYPNTGYAVVNTRNDDVAYVLQSDGKVLCVKPNGSFGSGERVVAVRIDSRSSC</sequence>
<feature type="signal peptide" evidence="1">
    <location>
        <begin position="1"/>
        <end position="25"/>
    </location>
</feature>
<comment type="caution">
    <text evidence="2">The sequence shown here is derived from an EMBL/GenBank/DDBJ whole genome shotgun (WGS) entry which is preliminary data.</text>
</comment>
<accession>A0A369UXB3</accession>
<proteinExistence type="predicted"/>
<evidence type="ECO:0000313" key="3">
    <source>
        <dbReference type="Proteomes" id="UP000253742"/>
    </source>
</evidence>
<protein>
    <recommendedName>
        <fullName evidence="4">Peptidase inhibitor family I36</fullName>
    </recommendedName>
</protein>
<feature type="chain" id="PRO_5038885901" description="Peptidase inhibitor family I36" evidence="1">
    <location>
        <begin position="26"/>
        <end position="121"/>
    </location>
</feature>
<evidence type="ECO:0000256" key="1">
    <source>
        <dbReference type="SAM" id="SignalP"/>
    </source>
</evidence>
<organism evidence="2 3">
    <name type="scientific">Streptomyces parvulus</name>
    <dbReference type="NCBI Taxonomy" id="146923"/>
    <lineage>
        <taxon>Bacteria</taxon>
        <taxon>Bacillati</taxon>
        <taxon>Actinomycetota</taxon>
        <taxon>Actinomycetes</taxon>
        <taxon>Kitasatosporales</taxon>
        <taxon>Streptomycetaceae</taxon>
        <taxon>Streptomyces</taxon>
    </lineage>
</organism>
<dbReference type="AlphaFoldDB" id="A0A369UXB3"/>
<keyword evidence="1" id="KW-0732">Signal</keyword>
<gene>
    <name evidence="2" type="ORF">DVZ84_31780</name>
</gene>
<reference evidence="2 3" key="1">
    <citation type="submission" date="2018-07" db="EMBL/GenBank/DDBJ databases">
        <title>Genome guided investigation of antibiotics producing actinomycetales strain isolated from a Macau mangrove ecosystem.</title>
        <authorList>
            <person name="Hu D."/>
        </authorList>
    </citation>
    <scope>NUCLEOTIDE SEQUENCE [LARGE SCALE GENOMIC DNA]</scope>
    <source>
        <strain evidence="2 3">2297</strain>
    </source>
</reference>
<evidence type="ECO:0000313" key="2">
    <source>
        <dbReference type="EMBL" id="RDD85107.1"/>
    </source>
</evidence>
<dbReference type="InterPro" id="IPR006311">
    <property type="entry name" value="TAT_signal"/>
</dbReference>
<evidence type="ECO:0008006" key="4">
    <source>
        <dbReference type="Google" id="ProtNLM"/>
    </source>
</evidence>